<feature type="compositionally biased region" description="Basic and acidic residues" evidence="1">
    <location>
        <begin position="144"/>
        <end position="176"/>
    </location>
</feature>
<feature type="compositionally biased region" description="Basic residues" evidence="1">
    <location>
        <begin position="53"/>
        <end position="62"/>
    </location>
</feature>
<dbReference type="AlphaFoldDB" id="A0A2T0PVL8"/>
<evidence type="ECO:0000313" key="3">
    <source>
        <dbReference type="Proteomes" id="UP000237846"/>
    </source>
</evidence>
<sequence>MTGRTPPDRRCSPPEQSTPPLREAGGRHACRAAMASPSTGRTRGPFAAMSPTGRRRPPRRGSGRALPDIDRKVGRSRGSSGGPSPGETGKGTPPRPEPSRVRGTGSVGAVKSGRAAHRSQAAAHRWARLSARCGHGGPRCRSHGTVDDTAPRPDSRERDGKAGRSRGSEGGRRPGGTEKGTPPRPGRVLLAVRVPGLQSGRAADRLKAAGWWARPSGLLSGYGGPRGPVPRAPWMTRFPVRALPAVDGKAGGSRGSDSGRPPVGMRNDASENPAEPSPRYGCRGRDQVRPSRASADLWARLSGRWGWSRRSMGPVPRHRG</sequence>
<name>A0A2T0PVL8_9ACTN</name>
<feature type="region of interest" description="Disordered" evidence="1">
    <location>
        <begin position="244"/>
        <end position="293"/>
    </location>
</feature>
<evidence type="ECO:0000256" key="1">
    <source>
        <dbReference type="SAM" id="MobiDB-lite"/>
    </source>
</evidence>
<protein>
    <submittedName>
        <fullName evidence="2">Uncharacterized protein</fullName>
    </submittedName>
</protein>
<dbReference type="EMBL" id="PVZC01000009">
    <property type="protein sequence ID" value="PRX95547.1"/>
    <property type="molecule type" value="Genomic_DNA"/>
</dbReference>
<feature type="compositionally biased region" description="Low complexity" evidence="1">
    <location>
        <begin position="255"/>
        <end position="264"/>
    </location>
</feature>
<feature type="compositionally biased region" description="Basic and acidic residues" evidence="1">
    <location>
        <begin position="1"/>
        <end position="12"/>
    </location>
</feature>
<feature type="region of interest" description="Disordered" evidence="1">
    <location>
        <begin position="1"/>
        <end position="188"/>
    </location>
</feature>
<evidence type="ECO:0000313" key="2">
    <source>
        <dbReference type="EMBL" id="PRX95547.1"/>
    </source>
</evidence>
<dbReference type="Proteomes" id="UP000237846">
    <property type="component" value="Unassembled WGS sequence"/>
</dbReference>
<accession>A0A2T0PVL8</accession>
<gene>
    <name evidence="2" type="ORF">CLV72_109156</name>
</gene>
<keyword evidence="3" id="KW-1185">Reference proteome</keyword>
<organism evidence="2 3">
    <name type="scientific">Allonocardiopsis opalescens</name>
    <dbReference type="NCBI Taxonomy" id="1144618"/>
    <lineage>
        <taxon>Bacteria</taxon>
        <taxon>Bacillati</taxon>
        <taxon>Actinomycetota</taxon>
        <taxon>Actinomycetes</taxon>
        <taxon>Streptosporangiales</taxon>
        <taxon>Allonocardiopsis</taxon>
    </lineage>
</organism>
<comment type="caution">
    <text evidence="2">The sequence shown here is derived from an EMBL/GenBank/DDBJ whole genome shotgun (WGS) entry which is preliminary data.</text>
</comment>
<reference evidence="2 3" key="1">
    <citation type="submission" date="2018-03" db="EMBL/GenBank/DDBJ databases">
        <title>Genomic Encyclopedia of Archaeal and Bacterial Type Strains, Phase II (KMG-II): from individual species to whole genera.</title>
        <authorList>
            <person name="Goeker M."/>
        </authorList>
    </citation>
    <scope>NUCLEOTIDE SEQUENCE [LARGE SCALE GENOMIC DNA]</scope>
    <source>
        <strain evidence="2 3">DSM 45601</strain>
    </source>
</reference>
<proteinExistence type="predicted"/>